<evidence type="ECO:0000313" key="4">
    <source>
        <dbReference type="Proteomes" id="UP000054107"/>
    </source>
</evidence>
<feature type="compositionally biased region" description="Acidic residues" evidence="1">
    <location>
        <begin position="238"/>
        <end position="250"/>
    </location>
</feature>
<evidence type="ECO:0000256" key="2">
    <source>
        <dbReference type="SAM" id="Phobius"/>
    </source>
</evidence>
<keyword evidence="2" id="KW-0812">Transmembrane</keyword>
<dbReference type="OrthoDB" id="2287073at2759"/>
<protein>
    <submittedName>
        <fullName evidence="3">Uncharacterized protein</fullName>
    </submittedName>
</protein>
<dbReference type="Proteomes" id="UP000054107">
    <property type="component" value="Unassembled WGS sequence"/>
</dbReference>
<name>A0A0B7MZS1_9FUNG</name>
<accession>A0A0B7MZS1</accession>
<evidence type="ECO:0000256" key="1">
    <source>
        <dbReference type="SAM" id="MobiDB-lite"/>
    </source>
</evidence>
<feature type="compositionally biased region" description="Basic residues" evidence="1">
    <location>
        <begin position="214"/>
        <end position="228"/>
    </location>
</feature>
<gene>
    <name evidence="3" type="primary">PARPA_04369.1 scaffold 12793</name>
</gene>
<proteinExistence type="predicted"/>
<dbReference type="EMBL" id="LN724574">
    <property type="protein sequence ID" value="CEP10642.1"/>
    <property type="molecule type" value="Genomic_DNA"/>
</dbReference>
<organism evidence="3 4">
    <name type="scientific">Parasitella parasitica</name>
    <dbReference type="NCBI Taxonomy" id="35722"/>
    <lineage>
        <taxon>Eukaryota</taxon>
        <taxon>Fungi</taxon>
        <taxon>Fungi incertae sedis</taxon>
        <taxon>Mucoromycota</taxon>
        <taxon>Mucoromycotina</taxon>
        <taxon>Mucoromycetes</taxon>
        <taxon>Mucorales</taxon>
        <taxon>Mucorineae</taxon>
        <taxon>Mucoraceae</taxon>
        <taxon>Parasitella</taxon>
    </lineage>
</organism>
<keyword evidence="2" id="KW-0472">Membrane</keyword>
<keyword evidence="2" id="KW-1133">Transmembrane helix</keyword>
<feature type="transmembrane region" description="Helical" evidence="2">
    <location>
        <begin position="26"/>
        <end position="45"/>
    </location>
</feature>
<reference evidence="3 4" key="1">
    <citation type="submission" date="2014-09" db="EMBL/GenBank/DDBJ databases">
        <authorList>
            <person name="Ellenberger Sabrina"/>
        </authorList>
    </citation>
    <scope>NUCLEOTIDE SEQUENCE [LARGE SCALE GENOMIC DNA]</scope>
    <source>
        <strain evidence="3 4">CBS 412.66</strain>
    </source>
</reference>
<feature type="region of interest" description="Disordered" evidence="1">
    <location>
        <begin position="205"/>
        <end position="250"/>
    </location>
</feature>
<sequence length="286" mass="32302">MPFLNHSKSDNAINLVVLSASDRAHLLFRLLMQLVFLCLLSHVMFCRPPLDMIFFWLIDNLMEDAEGLGDLEGRASTLVKAMIIITVDSESFEKRSITRYIPSSKSHDNIISLVGEPVTQNNRDNNVDRATSALTNRCSTVAQIKLISQTFINNPEQSFKYFFRNKLAFLLSHFLLLRGEPIRNLEFSDPQYSSLSNAGTEGTYPAILVDGPRPRNHQVKKAKNKGKMPNRDSSPLEGEYDYESSSDEEDQEESVFKILAETAISKTAHTRFMKNAFAGADLFVKN</sequence>
<keyword evidence="4" id="KW-1185">Reference proteome</keyword>
<dbReference type="AlphaFoldDB" id="A0A0B7MZS1"/>
<evidence type="ECO:0000313" key="3">
    <source>
        <dbReference type="EMBL" id="CEP10642.1"/>
    </source>
</evidence>